<keyword evidence="4 7" id="KW-0833">Ubl conjugation pathway</keyword>
<dbReference type="SUPFAM" id="SSF54001">
    <property type="entry name" value="Cysteine proteinases"/>
    <property type="match status" value="1"/>
</dbReference>
<organism evidence="10 11">
    <name type="scientific">Saccharomyces uvarum</name>
    <name type="common">Yeast</name>
    <name type="synonym">Saccharomyces bayanus var. uvarum</name>
    <dbReference type="NCBI Taxonomy" id="230603"/>
    <lineage>
        <taxon>Eukaryota</taxon>
        <taxon>Fungi</taxon>
        <taxon>Dikarya</taxon>
        <taxon>Ascomycota</taxon>
        <taxon>Saccharomycotina</taxon>
        <taxon>Saccharomycetes</taxon>
        <taxon>Saccharomycetales</taxon>
        <taxon>Saccharomycetaceae</taxon>
        <taxon>Saccharomyces</taxon>
    </lineage>
</organism>
<keyword evidence="3 7" id="KW-0645">Protease</keyword>
<feature type="domain" description="Rhodanese" evidence="8">
    <location>
        <begin position="205"/>
        <end position="328"/>
    </location>
</feature>
<dbReference type="InterPro" id="IPR001394">
    <property type="entry name" value="Peptidase_C19_UCH"/>
</dbReference>
<dbReference type="InterPro" id="IPR050185">
    <property type="entry name" value="Ub_carboxyl-term_hydrolase"/>
</dbReference>
<dbReference type="PROSITE" id="PS50235">
    <property type="entry name" value="USP_3"/>
    <property type="match status" value="1"/>
</dbReference>
<dbReference type="PROSITE" id="PS00972">
    <property type="entry name" value="USP_1"/>
    <property type="match status" value="1"/>
</dbReference>
<evidence type="ECO:0000313" key="11">
    <source>
        <dbReference type="Proteomes" id="UP001162085"/>
    </source>
</evidence>
<dbReference type="SMART" id="SM00450">
    <property type="entry name" value="RHOD"/>
    <property type="match status" value="1"/>
</dbReference>
<dbReference type="InterPro" id="IPR038765">
    <property type="entry name" value="Papain-like_cys_pep_sf"/>
</dbReference>
<dbReference type="EMBL" id="OX365929">
    <property type="protein sequence ID" value="CAI4056532.1"/>
    <property type="molecule type" value="Genomic_DNA"/>
</dbReference>
<evidence type="ECO:0000256" key="1">
    <source>
        <dbReference type="ARBA" id="ARBA00000707"/>
    </source>
</evidence>
<dbReference type="InterPro" id="IPR001763">
    <property type="entry name" value="Rhodanese-like_dom"/>
</dbReference>
<dbReference type="InterPro" id="IPR036873">
    <property type="entry name" value="Rhodanese-like_dom_sf"/>
</dbReference>
<dbReference type="EC" id="3.4.19.12" evidence="7"/>
<evidence type="ECO:0000259" key="8">
    <source>
        <dbReference type="PROSITE" id="PS50206"/>
    </source>
</evidence>
<dbReference type="PROSITE" id="PS00973">
    <property type="entry name" value="USP_2"/>
    <property type="match status" value="1"/>
</dbReference>
<evidence type="ECO:0000256" key="5">
    <source>
        <dbReference type="ARBA" id="ARBA00022801"/>
    </source>
</evidence>
<gene>
    <name evidence="10" type="primary">SUVZ02G1980</name>
    <name evidence="10" type="ORF">SUVZ_02G1980</name>
</gene>
<dbReference type="InterPro" id="IPR028889">
    <property type="entry name" value="USP"/>
</dbReference>
<comment type="similarity">
    <text evidence="2 7">Belongs to the peptidase C19 family.</text>
</comment>
<comment type="catalytic activity">
    <reaction evidence="1 7">
        <text>Thiol-dependent hydrolysis of ester, thioester, amide, peptide and isopeptide bonds formed by the C-terminal Gly of ubiquitin (a 76-residue protein attached to proteins as an intracellular targeting signal).</text>
        <dbReference type="EC" id="3.4.19.12"/>
    </reaction>
</comment>
<keyword evidence="6 7" id="KW-0788">Thiol protease</keyword>
<dbReference type="SUPFAM" id="SSF52821">
    <property type="entry name" value="Rhodanese/Cell cycle control phosphatase"/>
    <property type="match status" value="1"/>
</dbReference>
<evidence type="ECO:0000256" key="4">
    <source>
        <dbReference type="ARBA" id="ARBA00022786"/>
    </source>
</evidence>
<evidence type="ECO:0000256" key="6">
    <source>
        <dbReference type="ARBA" id="ARBA00022807"/>
    </source>
</evidence>
<dbReference type="Pfam" id="PF00581">
    <property type="entry name" value="Rhodanese"/>
    <property type="match status" value="1"/>
</dbReference>
<dbReference type="Proteomes" id="UP001162085">
    <property type="component" value="Chromosome 2"/>
</dbReference>
<accession>A0ABN8WR72</accession>
<dbReference type="PANTHER" id="PTHR21646:SF95">
    <property type="entry name" value="UBIQUITIN CARBOXYL-TERMINAL HYDROLASE 4-RELATED"/>
    <property type="match status" value="1"/>
</dbReference>
<keyword evidence="11" id="KW-1185">Reference proteome</keyword>
<evidence type="ECO:0000313" key="10">
    <source>
        <dbReference type="EMBL" id="CAI4056532.1"/>
    </source>
</evidence>
<dbReference type="CDD" id="cd02674">
    <property type="entry name" value="Peptidase_C19R"/>
    <property type="match status" value="1"/>
</dbReference>
<evidence type="ECO:0000256" key="2">
    <source>
        <dbReference type="ARBA" id="ARBA00009085"/>
    </source>
</evidence>
<dbReference type="InterPro" id="IPR018200">
    <property type="entry name" value="USP_CS"/>
</dbReference>
<keyword evidence="5 7" id="KW-0378">Hydrolase</keyword>
<feature type="domain" description="USP" evidence="9">
    <location>
        <begin position="564"/>
        <end position="925"/>
    </location>
</feature>
<evidence type="ECO:0000256" key="7">
    <source>
        <dbReference type="RuleBase" id="RU366025"/>
    </source>
</evidence>
<reference evidence="10" key="1">
    <citation type="submission" date="2022-10" db="EMBL/GenBank/DDBJ databases">
        <authorList>
            <person name="Byrne P K."/>
        </authorList>
    </citation>
    <scope>NUCLEOTIDE SEQUENCE</scope>
    <source>
        <strain evidence="10">ZP964</strain>
    </source>
</reference>
<evidence type="ECO:0000259" key="9">
    <source>
        <dbReference type="PROSITE" id="PS50235"/>
    </source>
</evidence>
<dbReference type="Gene3D" id="3.40.250.10">
    <property type="entry name" value="Rhodanese-like domain"/>
    <property type="match status" value="1"/>
</dbReference>
<dbReference type="Pfam" id="PF00443">
    <property type="entry name" value="UCH"/>
    <property type="match status" value="1"/>
</dbReference>
<protein>
    <recommendedName>
        <fullName evidence="7">Ubiquitin carboxyl-terminal hydrolase</fullName>
        <ecNumber evidence="7">3.4.19.12</ecNumber>
    </recommendedName>
</protein>
<dbReference type="PROSITE" id="PS50206">
    <property type="entry name" value="RHODANESE_3"/>
    <property type="match status" value="1"/>
</dbReference>
<proteinExistence type="inferred from homology"/>
<dbReference type="Gene3D" id="3.90.70.10">
    <property type="entry name" value="Cysteine proteinases"/>
    <property type="match status" value="1"/>
</dbReference>
<sequence length="928" mass="106102">MEQNIISTINDENIQNRSKYLTIAQLTAIAEIKINEFIINGKTKDRDLSSLLDKCIDILSIYKKNSKDIKDIISSRNKGAMTNSNYDIKIQLNYIYYKIIHILVTAKIPHLNEFAKIKPHKSSKNDSDSNSNNNEFQLMNIYNTLLETLLKDENITKIKNFIKSSIQKMKLHHEQEECHLMQTGSYITPDQLNSLIVSSTSSSSSQMETLLIDIRSRLEFKKSHIDFKNIICLEPISFKMSYSDRDLEKKSLITSPNNEIKLFQSRNLFKFIILYTDSNEYNIKQQSVLLDILLNHSFEKPISNDFTKIFILKSGFPSWLSSNHGNQISSSFPQSNNIKDDSVYVNGNTSGLSLQHLPKMSPSISHSMDDSMKEMLVSPIPINHLQQQQQQQQSDSSYNLKRSSSFKKLFSNYTSSSPKNLNSNIYSISSLSISNLPSPLPLSSPNSMKNDSLPFNYPETPHLWKNNEADSMTNQRDQLNHNSFTHITPINTRAITSPSRTTTPKLQRFPQAISMNMNLNSNNNNSSTSTIQPSCLTLSNSSSLDHIDVSQTSSSHNYDLDFAVGLENLGNSCYMNCIIQCILGTHELTQIFLDDSYAKHININSKLGSKGILAKYFARLVHMMYKKQVDSSKKDSISPIKFKLACGSVNSLFKTASQQDCQEFCQFLLDGLHEDLNQCGSNPPLKELSQEAETRRERLSLRIASSIEWERFLTTDFSVIVDLFQGQYASRLKCKTCNHTSTTYQPFTVLSIPIPKKNSQNKITIEDCFKEFTKCENLEIDEQWLCPHCEKRQPSTKQLTITRLPRNLIIHLKRFDNLLNKNNDFVKYPFLLDLTPFWANDFDGVFPPGVNDDELPIRGQIPPFKYELYGVACHFGTLYGGHYTSYVKKGLSRGWLYFDDTKYRPAKNKTDAINSNAYVLFYHRVYGV</sequence>
<name>A0ABN8WR72_SACUV</name>
<dbReference type="PANTHER" id="PTHR21646">
    <property type="entry name" value="UBIQUITIN CARBOXYL-TERMINAL HYDROLASE"/>
    <property type="match status" value="1"/>
</dbReference>
<evidence type="ECO:0000256" key="3">
    <source>
        <dbReference type="ARBA" id="ARBA00022670"/>
    </source>
</evidence>